<dbReference type="AlphaFoldDB" id="A0A0E9W4F9"/>
<proteinExistence type="predicted"/>
<dbReference type="EMBL" id="GBXM01024209">
    <property type="protein sequence ID" value="JAH84368.1"/>
    <property type="molecule type" value="Transcribed_RNA"/>
</dbReference>
<reference evidence="1" key="2">
    <citation type="journal article" date="2015" name="Fish Shellfish Immunol.">
        <title>Early steps in the European eel (Anguilla anguilla)-Vibrio vulnificus interaction in the gills: Role of the RtxA13 toxin.</title>
        <authorList>
            <person name="Callol A."/>
            <person name="Pajuelo D."/>
            <person name="Ebbesson L."/>
            <person name="Teles M."/>
            <person name="MacKenzie S."/>
            <person name="Amaro C."/>
        </authorList>
    </citation>
    <scope>NUCLEOTIDE SEQUENCE</scope>
</reference>
<organism evidence="1">
    <name type="scientific">Anguilla anguilla</name>
    <name type="common">European freshwater eel</name>
    <name type="synonym">Muraena anguilla</name>
    <dbReference type="NCBI Taxonomy" id="7936"/>
    <lineage>
        <taxon>Eukaryota</taxon>
        <taxon>Metazoa</taxon>
        <taxon>Chordata</taxon>
        <taxon>Craniata</taxon>
        <taxon>Vertebrata</taxon>
        <taxon>Euteleostomi</taxon>
        <taxon>Actinopterygii</taxon>
        <taxon>Neopterygii</taxon>
        <taxon>Teleostei</taxon>
        <taxon>Anguilliformes</taxon>
        <taxon>Anguillidae</taxon>
        <taxon>Anguilla</taxon>
    </lineage>
</organism>
<name>A0A0E9W4F9_ANGAN</name>
<accession>A0A0E9W4F9</accession>
<reference evidence="1" key="1">
    <citation type="submission" date="2014-11" db="EMBL/GenBank/DDBJ databases">
        <authorList>
            <person name="Amaro Gonzalez C."/>
        </authorList>
    </citation>
    <scope>NUCLEOTIDE SEQUENCE</scope>
</reference>
<protein>
    <submittedName>
        <fullName evidence="1">Uncharacterized protein</fullName>
    </submittedName>
</protein>
<evidence type="ECO:0000313" key="1">
    <source>
        <dbReference type="EMBL" id="JAH84368.1"/>
    </source>
</evidence>
<sequence length="22" mass="2461">MVQNTMICLVQSKMCTDDVLTS</sequence>